<evidence type="ECO:0000256" key="5">
    <source>
        <dbReference type="ARBA" id="ARBA00022475"/>
    </source>
</evidence>
<dbReference type="Gene3D" id="3.40.190.10">
    <property type="entry name" value="Periplasmic binding protein-like II"/>
    <property type="match status" value="2"/>
</dbReference>
<keyword evidence="8" id="KW-0472">Membrane</keyword>
<dbReference type="PANTHER" id="PTHR30024">
    <property type="entry name" value="ALIPHATIC SULFONATES-BINDING PROTEIN-RELATED"/>
    <property type="match status" value="1"/>
</dbReference>
<keyword evidence="6" id="KW-0997">Cell inner membrane</keyword>
<evidence type="ECO:0000313" key="10">
    <source>
        <dbReference type="Proteomes" id="UP000236075"/>
    </source>
</evidence>
<keyword evidence="5" id="KW-1003">Cell membrane</keyword>
<dbReference type="AlphaFoldDB" id="A0AAX0WM46"/>
<reference evidence="9 10" key="1">
    <citation type="journal article" date="2017" name="BMC Genomics">
        <title>Genome sequencing of 39 Akkermansia muciniphila isolates reveals its population structure, genomic and functional diverisity, and global distribution in mammalian gut microbiotas.</title>
        <authorList>
            <person name="Guo X."/>
            <person name="Li S."/>
            <person name="Zhang J."/>
            <person name="Wu F."/>
            <person name="Li X."/>
            <person name="Wu D."/>
            <person name="Zhang M."/>
            <person name="Ou Z."/>
            <person name="Jie Z."/>
            <person name="Yan Q."/>
            <person name="Li P."/>
            <person name="Yi J."/>
            <person name="Peng Y."/>
        </authorList>
    </citation>
    <scope>NUCLEOTIDE SEQUENCE [LARGE SCALE GENOMIC DNA]</scope>
    <source>
        <strain evidence="9 10">GP28</strain>
    </source>
</reference>
<evidence type="ECO:0000256" key="6">
    <source>
        <dbReference type="ARBA" id="ARBA00022519"/>
    </source>
</evidence>
<dbReference type="SUPFAM" id="SSF53850">
    <property type="entry name" value="Periplasmic binding protein-like II"/>
    <property type="match status" value="1"/>
</dbReference>
<protein>
    <submittedName>
        <fullName evidence="9">Aliphatic sulfonate ABC transporter substrate-binding protein</fullName>
    </submittedName>
</protein>
<keyword evidence="7" id="KW-0732">Signal</keyword>
<dbReference type="CDD" id="cd13553">
    <property type="entry name" value="PBP2_NrtA_CpmA_like"/>
    <property type="match status" value="1"/>
</dbReference>
<dbReference type="PANTHER" id="PTHR30024:SF47">
    <property type="entry name" value="TAURINE-BINDING PERIPLASMIC PROTEIN"/>
    <property type="match status" value="1"/>
</dbReference>
<evidence type="ECO:0000256" key="7">
    <source>
        <dbReference type="ARBA" id="ARBA00022729"/>
    </source>
</evidence>
<organism evidence="9 10">
    <name type="scientific">Akkermansia muciniphila</name>
    <dbReference type="NCBI Taxonomy" id="239935"/>
    <lineage>
        <taxon>Bacteria</taxon>
        <taxon>Pseudomonadati</taxon>
        <taxon>Verrucomicrobiota</taxon>
        <taxon>Verrucomicrobiia</taxon>
        <taxon>Verrucomicrobiales</taxon>
        <taxon>Akkermansiaceae</taxon>
        <taxon>Akkermansia</taxon>
    </lineage>
</organism>
<dbReference type="Pfam" id="PF13379">
    <property type="entry name" value="NMT1_2"/>
    <property type="match status" value="1"/>
</dbReference>
<sequence length="357" mass="39919">MWNFNFIPFKYLFYHFMKTLPLALDALLCIGALLVPAFLASCREASERQDQIRFGLFPNVTHVQGLVARHFSRTGEGWFEKRIFERTGKNISILWYAYNAGPSAMEAMFANSLDFTYVGPSPAINAYSKSNGTLLQIVAGAVQGGSGLVVPTHSEARTQKDFQGKIIATPQLGNTQDIACRTWLALGGVAVTQSRGDASILPTPNPEQISLFRQGKLDGSWTVEPWISRLEKEAGGKLLFLETDAVTTVLTAQKRILEKQPDVAQAIIEAHRELTFWIIEHPQEAQKIVVEELRELTRSSIDPSLILHAWPKLVPTNKISEEKLQAFAKDTVRTGFYKELPRVEGIIRNDKNNPSHE</sequence>
<evidence type="ECO:0000256" key="2">
    <source>
        <dbReference type="ARBA" id="ARBA00004418"/>
    </source>
</evidence>
<dbReference type="EMBL" id="PJLB01000005">
    <property type="protein sequence ID" value="PND04160.1"/>
    <property type="molecule type" value="Genomic_DNA"/>
</dbReference>
<dbReference type="GO" id="GO:0042597">
    <property type="term" value="C:periplasmic space"/>
    <property type="evidence" value="ECO:0007669"/>
    <property type="project" value="UniProtKB-SubCell"/>
</dbReference>
<accession>A0AAX0WM46</accession>
<comment type="caution">
    <text evidence="9">The sequence shown here is derived from an EMBL/GenBank/DDBJ whole genome shotgun (WGS) entry which is preliminary data.</text>
</comment>
<comment type="similarity">
    <text evidence="3">Belongs to the bacterial solute-binding protein SsuA/TauA family.</text>
</comment>
<keyword evidence="4" id="KW-0813">Transport</keyword>
<evidence type="ECO:0000256" key="1">
    <source>
        <dbReference type="ARBA" id="ARBA00004308"/>
    </source>
</evidence>
<evidence type="ECO:0000256" key="3">
    <source>
        <dbReference type="ARBA" id="ARBA00010742"/>
    </source>
</evidence>
<evidence type="ECO:0000256" key="4">
    <source>
        <dbReference type="ARBA" id="ARBA00022448"/>
    </source>
</evidence>
<evidence type="ECO:0000313" key="9">
    <source>
        <dbReference type="EMBL" id="PND04160.1"/>
    </source>
</evidence>
<proteinExistence type="inferred from homology"/>
<dbReference type="InterPro" id="IPR044527">
    <property type="entry name" value="NrtA/CpmA_ABC-bd_dom"/>
</dbReference>
<comment type="subcellular location">
    <subcellularLocation>
        <location evidence="1">Endomembrane system</location>
    </subcellularLocation>
    <subcellularLocation>
        <location evidence="2">Periplasm</location>
    </subcellularLocation>
</comment>
<dbReference type="GO" id="GO:0012505">
    <property type="term" value="C:endomembrane system"/>
    <property type="evidence" value="ECO:0007669"/>
    <property type="project" value="UniProtKB-SubCell"/>
</dbReference>
<evidence type="ECO:0000256" key="8">
    <source>
        <dbReference type="ARBA" id="ARBA00023136"/>
    </source>
</evidence>
<dbReference type="Proteomes" id="UP000236075">
    <property type="component" value="Unassembled WGS sequence"/>
</dbReference>
<name>A0AAX0WM46_9BACT</name>
<gene>
    <name evidence="9" type="ORF">CXT95_05185</name>
</gene>